<sequence>MNTLIPISRRKRARGIRGRGDREPETWQRRQDGALLEALHDRRIRRLARNLDGLSESSLTILIDFTDVLRAVEGLHTETAEV</sequence>
<accession>A0ABW6SB41</accession>
<dbReference type="RefSeq" id="WP_157186793.1">
    <property type="nucleotide sequence ID" value="NZ_JBIAQY010000014.1"/>
</dbReference>
<dbReference type="EMBL" id="JBIAQY010000014">
    <property type="protein sequence ID" value="MFF3572615.1"/>
    <property type="molecule type" value="Genomic_DNA"/>
</dbReference>
<gene>
    <name evidence="1" type="ORF">ACFYXQ_33090</name>
</gene>
<protein>
    <submittedName>
        <fullName evidence="1">Uncharacterized protein</fullName>
    </submittedName>
</protein>
<comment type="caution">
    <text evidence="1">The sequence shown here is derived from an EMBL/GenBank/DDBJ whole genome shotgun (WGS) entry which is preliminary data.</text>
</comment>
<dbReference type="Proteomes" id="UP001601992">
    <property type="component" value="Unassembled WGS sequence"/>
</dbReference>
<reference evidence="1 2" key="1">
    <citation type="submission" date="2024-10" db="EMBL/GenBank/DDBJ databases">
        <title>The Natural Products Discovery Center: Release of the First 8490 Sequenced Strains for Exploring Actinobacteria Biosynthetic Diversity.</title>
        <authorList>
            <person name="Kalkreuter E."/>
            <person name="Kautsar S.A."/>
            <person name="Yang D."/>
            <person name="Bader C.D."/>
            <person name="Teijaro C.N."/>
            <person name="Fluegel L."/>
            <person name="Davis C.M."/>
            <person name="Simpson J.R."/>
            <person name="Lauterbach L."/>
            <person name="Steele A.D."/>
            <person name="Gui C."/>
            <person name="Meng S."/>
            <person name="Li G."/>
            <person name="Viehrig K."/>
            <person name="Ye F."/>
            <person name="Su P."/>
            <person name="Kiefer A.F."/>
            <person name="Nichols A."/>
            <person name="Cepeda A.J."/>
            <person name="Yan W."/>
            <person name="Fan B."/>
            <person name="Jiang Y."/>
            <person name="Adhikari A."/>
            <person name="Zheng C.-J."/>
            <person name="Schuster L."/>
            <person name="Cowan T.M."/>
            <person name="Smanski M.J."/>
            <person name="Chevrette M.G."/>
            <person name="De Carvalho L.P.S."/>
            <person name="Shen B."/>
        </authorList>
    </citation>
    <scope>NUCLEOTIDE SEQUENCE [LARGE SCALE GENOMIC DNA]</scope>
    <source>
        <strain evidence="1 2">NPDC002593</strain>
    </source>
</reference>
<name>A0ABW6SB41_9NOCA</name>
<evidence type="ECO:0000313" key="2">
    <source>
        <dbReference type="Proteomes" id="UP001601992"/>
    </source>
</evidence>
<keyword evidence="2" id="KW-1185">Reference proteome</keyword>
<organism evidence="1 2">
    <name type="scientific">Nocardia jiangxiensis</name>
    <dbReference type="NCBI Taxonomy" id="282685"/>
    <lineage>
        <taxon>Bacteria</taxon>
        <taxon>Bacillati</taxon>
        <taxon>Actinomycetota</taxon>
        <taxon>Actinomycetes</taxon>
        <taxon>Mycobacteriales</taxon>
        <taxon>Nocardiaceae</taxon>
        <taxon>Nocardia</taxon>
    </lineage>
</organism>
<evidence type="ECO:0000313" key="1">
    <source>
        <dbReference type="EMBL" id="MFF3572615.1"/>
    </source>
</evidence>
<proteinExistence type="predicted"/>